<dbReference type="HOGENOM" id="CLU_2598306_0_0_9"/>
<proteinExistence type="predicted"/>
<name>K0IZW5_AMPXN</name>
<dbReference type="OrthoDB" id="2972440at2"/>
<dbReference type="AlphaFoldDB" id="K0IZW5"/>
<keyword evidence="2" id="KW-1185">Reference proteome</keyword>
<evidence type="ECO:0000313" key="1">
    <source>
        <dbReference type="EMBL" id="BAM48105.1"/>
    </source>
</evidence>
<protein>
    <submittedName>
        <fullName evidence="1">Uncharacterized protein</fullName>
    </submittedName>
</protein>
<evidence type="ECO:0000313" key="2">
    <source>
        <dbReference type="Proteomes" id="UP000006294"/>
    </source>
</evidence>
<accession>K0IZW5</accession>
<sequence length="79" mass="9626">MITQDCNLIELARYHDDQFKEEVALLYSPLSHYYLVMPTKHFHKTERINGTLFITQMINAYFIPTHEVERKLRERRNKE</sequence>
<dbReference type="EMBL" id="AP012050">
    <property type="protein sequence ID" value="BAM48105.1"/>
    <property type="molecule type" value="Genomic_DNA"/>
</dbReference>
<dbReference type="KEGG" id="axl:AXY_19730"/>
<gene>
    <name evidence="1" type="ordered locus">AXY_19730</name>
</gene>
<dbReference type="RefSeq" id="WP_015010691.1">
    <property type="nucleotide sequence ID" value="NC_018704.1"/>
</dbReference>
<organism evidence="1 2">
    <name type="scientific">Amphibacillus xylanus (strain ATCC 51415 / DSM 6626 / JCM 7361 / LMG 17667 / NBRC 15112 / Ep01)</name>
    <dbReference type="NCBI Taxonomy" id="698758"/>
    <lineage>
        <taxon>Bacteria</taxon>
        <taxon>Bacillati</taxon>
        <taxon>Bacillota</taxon>
        <taxon>Bacilli</taxon>
        <taxon>Bacillales</taxon>
        <taxon>Bacillaceae</taxon>
        <taxon>Amphibacillus</taxon>
    </lineage>
</organism>
<dbReference type="Proteomes" id="UP000006294">
    <property type="component" value="Chromosome"/>
</dbReference>
<reference evidence="1 2" key="1">
    <citation type="submission" date="2011-01" db="EMBL/GenBank/DDBJ databases">
        <title>Whole genome sequence of Amphibacillus xylinus NBRC 15112.</title>
        <authorList>
            <person name="Nakazawa H."/>
            <person name="Katano Y."/>
            <person name="Nakamura S."/>
            <person name="Sasagawa M."/>
            <person name="Fukada J."/>
            <person name="Arai T."/>
            <person name="Sasakura N."/>
            <person name="Mochizuki D."/>
            <person name="Hosoyama A."/>
            <person name="Harada K."/>
            <person name="Horikawa H."/>
            <person name="Kato Y."/>
            <person name="Harada T."/>
            <person name="Sasaki K."/>
            <person name="Sekiguchi M."/>
            <person name="Hodoyama M."/>
            <person name="Nishiko R."/>
            <person name="Narita H."/>
            <person name="Hanamaki A."/>
            <person name="Hata C."/>
            <person name="Konno Y."/>
            <person name="Niimura Y."/>
            <person name="Yamazaki S."/>
            <person name="Fujita N."/>
        </authorList>
    </citation>
    <scope>NUCLEOTIDE SEQUENCE [LARGE SCALE GENOMIC DNA]</scope>
    <source>
        <strain evidence="2">ATCC 51415 / DSM 6626 / JCM 7361 / LMG 17667 / NBRC 15112 / Ep01</strain>
    </source>
</reference>